<sequence>MSLSFQATNDLLISAKLTQRNMHPYYAHYGVDWQIETITAQIAHLENLDIVCDGSIIGIIRLAFDDQGCYIRDFQIEEKYQNRGMGALALAHCEIYAKQLGYQQLRLRVFQISPAIHLYERCGFTRDKAEDNFYYLSKQIG</sequence>
<dbReference type="InterPro" id="IPR000182">
    <property type="entry name" value="GNAT_dom"/>
</dbReference>
<accession>A0ABN8DTK2</accession>
<dbReference type="CDD" id="cd04301">
    <property type="entry name" value="NAT_SF"/>
    <property type="match status" value="1"/>
</dbReference>
<dbReference type="EMBL" id="CAKLDI010000001">
    <property type="protein sequence ID" value="CAH0533306.1"/>
    <property type="molecule type" value="Genomic_DNA"/>
</dbReference>
<keyword evidence="5" id="KW-1185">Reference proteome</keyword>
<dbReference type="SUPFAM" id="SSF55729">
    <property type="entry name" value="Acyl-CoA N-acyltransferases (Nat)"/>
    <property type="match status" value="1"/>
</dbReference>
<dbReference type="InterPro" id="IPR050680">
    <property type="entry name" value="YpeA/RimI_acetyltransf"/>
</dbReference>
<evidence type="ECO:0000256" key="2">
    <source>
        <dbReference type="ARBA" id="ARBA00023315"/>
    </source>
</evidence>
<gene>
    <name evidence="4" type="ORF">VST7929_01170</name>
</gene>
<reference evidence="4" key="1">
    <citation type="submission" date="2021-11" db="EMBL/GenBank/DDBJ databases">
        <authorList>
            <person name="Rodrigo-Torres L."/>
            <person name="Arahal R. D."/>
            <person name="Lucena T."/>
        </authorList>
    </citation>
    <scope>NUCLEOTIDE SEQUENCE</scope>
    <source>
        <strain evidence="4">CECT 7929</strain>
    </source>
</reference>
<evidence type="ECO:0000313" key="4">
    <source>
        <dbReference type="EMBL" id="CAH0533306.1"/>
    </source>
</evidence>
<dbReference type="PROSITE" id="PS51186">
    <property type="entry name" value="GNAT"/>
    <property type="match status" value="1"/>
</dbReference>
<dbReference type="InterPro" id="IPR016181">
    <property type="entry name" value="Acyl_CoA_acyltransferase"/>
</dbReference>
<comment type="caution">
    <text evidence="4">The sequence shown here is derived from an EMBL/GenBank/DDBJ whole genome shotgun (WGS) entry which is preliminary data.</text>
</comment>
<dbReference type="PANTHER" id="PTHR43420:SF47">
    <property type="entry name" value="N-ACETYLTRANSFERASE DOMAIN-CONTAINING PROTEIN"/>
    <property type="match status" value="1"/>
</dbReference>
<proteinExistence type="predicted"/>
<dbReference type="Proteomes" id="UP000838672">
    <property type="component" value="Unassembled WGS sequence"/>
</dbReference>
<evidence type="ECO:0000259" key="3">
    <source>
        <dbReference type="PROSITE" id="PS51186"/>
    </source>
</evidence>
<evidence type="ECO:0000256" key="1">
    <source>
        <dbReference type="ARBA" id="ARBA00022679"/>
    </source>
</evidence>
<keyword evidence="1" id="KW-0808">Transferase</keyword>
<dbReference type="PANTHER" id="PTHR43420">
    <property type="entry name" value="ACETYLTRANSFERASE"/>
    <property type="match status" value="1"/>
</dbReference>
<organism evidence="4 5">
    <name type="scientific">Vibrio stylophorae</name>
    <dbReference type="NCBI Taxonomy" id="659351"/>
    <lineage>
        <taxon>Bacteria</taxon>
        <taxon>Pseudomonadati</taxon>
        <taxon>Pseudomonadota</taxon>
        <taxon>Gammaproteobacteria</taxon>
        <taxon>Vibrionales</taxon>
        <taxon>Vibrionaceae</taxon>
        <taxon>Vibrio</taxon>
    </lineage>
</organism>
<name>A0ABN8DTK2_9VIBR</name>
<evidence type="ECO:0000313" key="5">
    <source>
        <dbReference type="Proteomes" id="UP000838672"/>
    </source>
</evidence>
<dbReference type="Gene3D" id="3.40.630.30">
    <property type="match status" value="1"/>
</dbReference>
<keyword evidence="2" id="KW-0012">Acyltransferase</keyword>
<protein>
    <recommendedName>
        <fullName evidence="3">N-acetyltransferase domain-containing protein</fullName>
    </recommendedName>
</protein>
<dbReference type="RefSeq" id="WP_237465664.1">
    <property type="nucleotide sequence ID" value="NZ_CAKLDI010000001.1"/>
</dbReference>
<dbReference type="Pfam" id="PF00583">
    <property type="entry name" value="Acetyltransf_1"/>
    <property type="match status" value="1"/>
</dbReference>
<feature type="domain" description="N-acetyltransferase" evidence="3">
    <location>
        <begin position="12"/>
        <end position="141"/>
    </location>
</feature>